<keyword evidence="4" id="KW-0249">Electron transport</keyword>
<dbReference type="InterPro" id="IPR052364">
    <property type="entry name" value="Rubrerythrin"/>
</dbReference>
<dbReference type="CDD" id="cd01041">
    <property type="entry name" value="Rubrerythrin"/>
    <property type="match status" value="1"/>
</dbReference>
<dbReference type="InterPro" id="IPR009078">
    <property type="entry name" value="Ferritin-like_SF"/>
</dbReference>
<dbReference type="Gene3D" id="1.20.1260.10">
    <property type="match status" value="1"/>
</dbReference>
<dbReference type="EMBL" id="JPMD01000033">
    <property type="protein sequence ID" value="KEZ85588.1"/>
    <property type="molecule type" value="Genomic_DNA"/>
</dbReference>
<dbReference type="InterPro" id="IPR048574">
    <property type="entry name" value="RUBY_RBDX"/>
</dbReference>
<dbReference type="GO" id="GO:0016491">
    <property type="term" value="F:oxidoreductase activity"/>
    <property type="evidence" value="ECO:0007669"/>
    <property type="project" value="InterPro"/>
</dbReference>
<dbReference type="GO" id="GO:0005506">
    <property type="term" value="F:iron ion binding"/>
    <property type="evidence" value="ECO:0007669"/>
    <property type="project" value="InterPro"/>
</dbReference>
<dbReference type="InterPro" id="IPR003251">
    <property type="entry name" value="Rr_diiron-bd_dom"/>
</dbReference>
<keyword evidence="9" id="KW-1185">Reference proteome</keyword>
<keyword evidence="2" id="KW-0813">Transport</keyword>
<dbReference type="Gene3D" id="2.20.28.10">
    <property type="match status" value="1"/>
</dbReference>
<dbReference type="PROSITE" id="PS50903">
    <property type="entry name" value="RUBREDOXIN_LIKE"/>
    <property type="match status" value="1"/>
</dbReference>
<reference evidence="8 9" key="1">
    <citation type="submission" date="2014-07" db="EMBL/GenBank/DDBJ databases">
        <title>Draft genome of Clostridium sulfidigenes 113A isolated from sediments associated with methane hydrate from Krishna Godavari basin.</title>
        <authorList>
            <person name="Honkalas V.S."/>
            <person name="Dabir A.P."/>
            <person name="Arora P."/>
            <person name="Dhakephalkar P.K."/>
        </authorList>
    </citation>
    <scope>NUCLEOTIDE SEQUENCE [LARGE SCALE GENOMIC DNA]</scope>
    <source>
        <strain evidence="8 9">113A</strain>
    </source>
</reference>
<protein>
    <submittedName>
        <fullName evidence="8">Rubrerythrin</fullName>
    </submittedName>
</protein>
<feature type="domain" description="Rubredoxin-like" evidence="6">
    <location>
        <begin position="140"/>
        <end position="174"/>
    </location>
</feature>
<dbReference type="PANTHER" id="PTHR43865">
    <property type="entry name" value="RUBRERYTHRIN-RELATED"/>
    <property type="match status" value="1"/>
</dbReference>
<dbReference type="SUPFAM" id="SSF57802">
    <property type="entry name" value="Rubredoxin-like"/>
    <property type="match status" value="1"/>
</dbReference>
<evidence type="ECO:0000313" key="8">
    <source>
        <dbReference type="EMBL" id="KEZ85588.1"/>
    </source>
</evidence>
<dbReference type="AlphaFoldDB" id="A0A084J9F4"/>
<name>A0A084J9F4_9CLOT</name>
<gene>
    <name evidence="8" type="ORF">IO99_13955</name>
</gene>
<keyword evidence="5" id="KW-0408">Iron</keyword>
<evidence type="ECO:0000256" key="3">
    <source>
        <dbReference type="ARBA" id="ARBA00022723"/>
    </source>
</evidence>
<feature type="domain" description="Ferritin-like diiron" evidence="7">
    <location>
        <begin position="2"/>
        <end position="133"/>
    </location>
</feature>
<keyword evidence="3" id="KW-0479">Metal-binding</keyword>
<sequence length="179" mass="20586">MELYGSQTEKNLKKTFTGESKANTKYTLYAEKARSEGLHYVAQVFDETAFNELAHARRVFGEFLGEVNSTEENLMNAFMGETAEATAIYKEYEEVARREGFEEIADFYKELAEVEAEHDLRFRALYNRLLSCTLYKGDSDSLWQCTNCGYIHEGDTAPKVCPLCKFPQGWFEPYCNPLD</sequence>
<accession>A0A084J9F4</accession>
<dbReference type="PROSITE" id="PS50905">
    <property type="entry name" value="FERRITIN_LIKE"/>
    <property type="match status" value="1"/>
</dbReference>
<evidence type="ECO:0000256" key="4">
    <source>
        <dbReference type="ARBA" id="ARBA00022982"/>
    </source>
</evidence>
<evidence type="ECO:0000259" key="6">
    <source>
        <dbReference type="PROSITE" id="PS50903"/>
    </source>
</evidence>
<dbReference type="Proteomes" id="UP000028542">
    <property type="component" value="Unassembled WGS sequence"/>
</dbReference>
<comment type="cofactor">
    <cofactor evidence="1">
        <name>Fe(3+)</name>
        <dbReference type="ChEBI" id="CHEBI:29034"/>
    </cofactor>
</comment>
<dbReference type="Pfam" id="PF02915">
    <property type="entry name" value="Rubrerythrin"/>
    <property type="match status" value="1"/>
</dbReference>
<dbReference type="InterPro" id="IPR012347">
    <property type="entry name" value="Ferritin-like"/>
</dbReference>
<dbReference type="CDD" id="cd00729">
    <property type="entry name" value="rubredoxin_SM"/>
    <property type="match status" value="1"/>
</dbReference>
<proteinExistence type="predicted"/>
<evidence type="ECO:0000313" key="9">
    <source>
        <dbReference type="Proteomes" id="UP000028542"/>
    </source>
</evidence>
<dbReference type="InterPro" id="IPR009040">
    <property type="entry name" value="Ferritin-like_diiron"/>
</dbReference>
<dbReference type="STRING" id="318464.IO99_13955"/>
<organism evidence="8 9">
    <name type="scientific">Clostridium sulfidigenes</name>
    <dbReference type="NCBI Taxonomy" id="318464"/>
    <lineage>
        <taxon>Bacteria</taxon>
        <taxon>Bacillati</taxon>
        <taxon>Bacillota</taxon>
        <taxon>Clostridia</taxon>
        <taxon>Eubacteriales</taxon>
        <taxon>Clostridiaceae</taxon>
        <taxon>Clostridium</taxon>
    </lineage>
</organism>
<dbReference type="Pfam" id="PF21349">
    <property type="entry name" value="RUBY_RBDX"/>
    <property type="match status" value="1"/>
</dbReference>
<evidence type="ECO:0000259" key="7">
    <source>
        <dbReference type="PROSITE" id="PS50905"/>
    </source>
</evidence>
<dbReference type="RefSeq" id="WP_035134247.1">
    <property type="nucleotide sequence ID" value="NZ_JPMD01000033.1"/>
</dbReference>
<dbReference type="PANTHER" id="PTHR43865:SF1">
    <property type="entry name" value="RUBRERYTHRIN-RELATED"/>
    <property type="match status" value="1"/>
</dbReference>
<dbReference type="SUPFAM" id="SSF47240">
    <property type="entry name" value="Ferritin-like"/>
    <property type="match status" value="1"/>
</dbReference>
<evidence type="ECO:0000256" key="5">
    <source>
        <dbReference type="ARBA" id="ARBA00023004"/>
    </source>
</evidence>
<comment type="caution">
    <text evidence="8">The sequence shown here is derived from an EMBL/GenBank/DDBJ whole genome shotgun (WGS) entry which is preliminary data.</text>
</comment>
<dbReference type="eggNOG" id="COG1592">
    <property type="taxonomic scope" value="Bacteria"/>
</dbReference>
<dbReference type="InterPro" id="IPR024934">
    <property type="entry name" value="Rubredoxin-like_dom"/>
</dbReference>
<evidence type="ECO:0000256" key="1">
    <source>
        <dbReference type="ARBA" id="ARBA00001965"/>
    </source>
</evidence>
<evidence type="ECO:0000256" key="2">
    <source>
        <dbReference type="ARBA" id="ARBA00022448"/>
    </source>
</evidence>